<feature type="region of interest" description="Disordered" evidence="2">
    <location>
        <begin position="123"/>
        <end position="223"/>
    </location>
</feature>
<dbReference type="RefSeq" id="WP_000466175.1">
    <property type="nucleotide sequence ID" value="NZ_AEDU01000031.1"/>
</dbReference>
<gene>
    <name evidence="4" type="ORF">SMSK564_1794</name>
</gene>
<feature type="compositionally biased region" description="Low complexity" evidence="2">
    <location>
        <begin position="127"/>
        <end position="139"/>
    </location>
</feature>
<evidence type="ECO:0000259" key="3">
    <source>
        <dbReference type="Pfam" id="PF18938"/>
    </source>
</evidence>
<evidence type="ECO:0000313" key="4">
    <source>
        <dbReference type="EMBL" id="EFN97819.1"/>
    </source>
</evidence>
<proteinExistence type="predicted"/>
<evidence type="ECO:0000313" key="5">
    <source>
        <dbReference type="Proteomes" id="UP000004966"/>
    </source>
</evidence>
<reference evidence="4 5" key="1">
    <citation type="submission" date="2010-09" db="EMBL/GenBank/DDBJ databases">
        <authorList>
            <person name="Daugherty S.C."/>
            <person name="Tallon L.J."/>
            <person name="Jones K.M."/>
            <person name="Liu X."/>
            <person name="Kilian M."/>
            <person name="Tettelin H."/>
        </authorList>
    </citation>
    <scope>NUCLEOTIDE SEQUENCE [LARGE SCALE GENOMIC DNA]</scope>
    <source>
        <strain evidence="4 5">SK564</strain>
    </source>
</reference>
<dbReference type="Pfam" id="PF18938">
    <property type="entry name" value="aRib"/>
    <property type="match status" value="1"/>
</dbReference>
<sequence>MFFRRQEGEYRETDRVTRFKLIKSGKHWLRASTSQFGLFKVLRGGVDAAQVTTEVIEEQSSNTLTGLDILKGIAAAGTVLGGAVATQTTVYANDALEKTVEANQTLANTDTVTLGTVKDQEGAQADSLSVSVSQSQSLSEEASKNASKHLSESESQSVSTSTSASVSASASASTSASQSASTSASESASTSASQSQAGVTSELAKPATSETASNKETSVRKEDAANATADAALSKVITDSLASLQAVENRLSQITSTTSSLVDTTTTAAVATTVSAESNKKAQEDRKRLSKISATMGEYLAKSIGLPNTEAAVAKVNAAVTAIEEALKNPNADLTDVIKQATSAQNSIVNAVLRANNGKRSVLNGRQMERGVSFREVAPENTSKDFTKNTVAYVVSEADSKGIANGYKEGTYLYATQGNQANNRPPEKSNVPTRVEVRTIRSQVYMTSHRQGTTTEWEVTFNESGDRHDNPYFYFTVPKGHRITHMEVYQKDNGNSNSNWNLLGRSDDNSSFLHNSKSGDLLAAVGNAWNNQGGSYYENVAGVGPGGVGRGSLTSLRDFAFNNPSAYYQTDKISETVKQAGDFAFNTIESATANVYALHPKGSARQEGYKIKFTTTSPENTDDFYMAGFRSLEDSRHRNYLQMNGSNERYALKLKTGVPSTFLKYGRLNDLTNVSRLDTIANAYDRLTGTTTEVPPLEPGQSVTYAIKGINESSSSIQYLANTRTISFSKGEHDLRVTAPNMGTRTLPFRIVTQSDVYEPVINKAVTATTISKGQIINPVSTIQKIDDKSNSISGFAQPDDMDDYNGQINKGNNTAKVLPNTTSGTGNDLSRLNVKSVEWVGGSNQVGSGIGEKMAVKATVDGKEVYLPVPENMDISRLGSPLSAQDKQAILAHNDLQGKATITGTKVGLSKQLKTIYKDDEGGDSVDVSDVFFENVAKETPPVAPAITTPNDGSVTIAPRANTDRLKVAYIPTDSTTTTNISVNKVGTQWQTTDTLPSGVTLDSSTGVVSITEPTVKDLSTVTATGYNFNSDGAISNGIAKALDTVAPTIEYKLQIKDGSNNWVDAPKKVVRQGRQAGYEIFAGDEYRVVATSKDNSGKINKLQVSDGVSTKTNFIDSNYATGGDIPSISSTTEATATNPAKVEITGTYNAERRWESGNLWTRKFIARDLSNNETETDLFIVAQGKLNEKFPGQQPTDAVSVDNPNSLTNTERDNILAAVKTANPETANRISSYSIADNGVVTIGYKDGTSNAVAPKIKPQAPQIADDQVTNTGGLPNKGITVTNVLPGATVTLTVGNQTFTKVAGNNETSLTFTPTDLATAYNSNNGLLPTGSVTVK</sequence>
<feature type="region of interest" description="Disordered" evidence="2">
    <location>
        <begin position="1191"/>
        <end position="1211"/>
    </location>
</feature>
<dbReference type="Pfam" id="PF19258">
    <property type="entry name" value="KxYKxGKxW_sig"/>
    <property type="match status" value="1"/>
</dbReference>
<accession>E1LPL5</accession>
<dbReference type="eggNOG" id="COG1196">
    <property type="taxonomic scope" value="Bacteria"/>
</dbReference>
<feature type="domain" description="Atypical Rib" evidence="3">
    <location>
        <begin position="1196"/>
        <end position="1256"/>
    </location>
</feature>
<keyword evidence="1" id="KW-0732">Signal</keyword>
<name>E1LPL5_STRMT</name>
<dbReference type="InterPro" id="IPR026465">
    <property type="entry name" value="Ser_adhes_glycop_N"/>
</dbReference>
<evidence type="ECO:0000256" key="2">
    <source>
        <dbReference type="SAM" id="MobiDB-lite"/>
    </source>
</evidence>
<feature type="compositionally biased region" description="Polar residues" evidence="2">
    <location>
        <begin position="1195"/>
        <end position="1211"/>
    </location>
</feature>
<dbReference type="InterPro" id="IPR022263">
    <property type="entry name" value="KxYKxGKxW"/>
</dbReference>
<feature type="compositionally biased region" description="Low complexity" evidence="2">
    <location>
        <begin position="153"/>
        <end position="201"/>
    </location>
</feature>
<dbReference type="NCBIfam" id="TIGR03715">
    <property type="entry name" value="KxYKxGKxW"/>
    <property type="match status" value="1"/>
</dbReference>
<dbReference type="Proteomes" id="UP000004966">
    <property type="component" value="Unassembled WGS sequence"/>
</dbReference>
<organism evidence="4 5">
    <name type="scientific">Streptococcus mitis SK564</name>
    <dbReference type="NCBI Taxonomy" id="585203"/>
    <lineage>
        <taxon>Bacteria</taxon>
        <taxon>Bacillati</taxon>
        <taxon>Bacillota</taxon>
        <taxon>Bacilli</taxon>
        <taxon>Lactobacillales</taxon>
        <taxon>Streptococcaceae</taxon>
        <taxon>Streptococcus</taxon>
        <taxon>Streptococcus mitis group</taxon>
    </lineage>
</organism>
<dbReference type="InterPro" id="IPR044024">
    <property type="entry name" value="aRib"/>
</dbReference>
<dbReference type="Gene3D" id="3.10.20.890">
    <property type="match status" value="1"/>
</dbReference>
<evidence type="ECO:0000256" key="1">
    <source>
        <dbReference type="ARBA" id="ARBA00022729"/>
    </source>
</evidence>
<protein>
    <recommendedName>
        <fullName evidence="3">Atypical Rib domain-containing protein</fullName>
    </recommendedName>
</protein>
<dbReference type="EMBL" id="AEDU01000031">
    <property type="protein sequence ID" value="EFN97819.1"/>
    <property type="molecule type" value="Genomic_DNA"/>
</dbReference>
<comment type="caution">
    <text evidence="4">The sequence shown here is derived from an EMBL/GenBank/DDBJ whole genome shotgun (WGS) entry which is preliminary data.</text>
</comment>
<dbReference type="NCBIfam" id="TIGR04224">
    <property type="entry name" value="ser_adhes_Nterm"/>
    <property type="match status" value="1"/>
</dbReference>